<dbReference type="Gene3D" id="3.30.565.10">
    <property type="entry name" value="Histidine kinase-like ATPase, C-terminal domain"/>
    <property type="match status" value="1"/>
</dbReference>
<keyword evidence="10" id="KW-0547">Nucleotide-binding</keyword>
<dbReference type="PROSITE" id="PS50109">
    <property type="entry name" value="HIS_KIN"/>
    <property type="match status" value="1"/>
</dbReference>
<keyword evidence="6" id="KW-0418">Kinase</keyword>
<keyword evidence="7" id="KW-1133">Transmembrane helix</keyword>
<dbReference type="EC" id="2.7.13.3" evidence="3"/>
<dbReference type="InterPro" id="IPR003661">
    <property type="entry name" value="HisK_dim/P_dom"/>
</dbReference>
<keyword evidence="5" id="KW-0808">Transferase</keyword>
<dbReference type="GO" id="GO:0005524">
    <property type="term" value="F:ATP binding"/>
    <property type="evidence" value="ECO:0007669"/>
    <property type="project" value="UniProtKB-KW"/>
</dbReference>
<evidence type="ECO:0000256" key="3">
    <source>
        <dbReference type="ARBA" id="ARBA00012438"/>
    </source>
</evidence>
<dbReference type="Gene3D" id="1.10.287.130">
    <property type="match status" value="1"/>
</dbReference>
<gene>
    <name evidence="10" type="ORF">SHI21_16690</name>
</gene>
<comment type="caution">
    <text evidence="10">The sequence shown here is derived from an EMBL/GenBank/DDBJ whole genome shotgun (WGS) entry which is preliminary data.</text>
</comment>
<evidence type="ECO:0000256" key="2">
    <source>
        <dbReference type="ARBA" id="ARBA00004370"/>
    </source>
</evidence>
<comment type="subcellular location">
    <subcellularLocation>
        <location evidence="2">Membrane</location>
    </subcellularLocation>
</comment>
<comment type="catalytic activity">
    <reaction evidence="1">
        <text>ATP + protein L-histidine = ADP + protein N-phospho-L-histidine.</text>
        <dbReference type="EC" id="2.7.13.3"/>
    </reaction>
</comment>
<evidence type="ECO:0000256" key="4">
    <source>
        <dbReference type="ARBA" id="ARBA00022553"/>
    </source>
</evidence>
<keyword evidence="7" id="KW-0812">Transmembrane</keyword>
<reference evidence="10 11" key="1">
    <citation type="submission" date="2023-11" db="EMBL/GenBank/DDBJ databases">
        <title>A Novel Polar Bacteriovorax (B. antarcticus) Isolated from the Biocrust in Antarctica.</title>
        <authorList>
            <person name="Mun W."/>
            <person name="Choi S.Y."/>
            <person name="Mitchell R.J."/>
        </authorList>
    </citation>
    <scope>NUCLEOTIDE SEQUENCE [LARGE SCALE GENOMIC DNA]</scope>
    <source>
        <strain evidence="10 11">PP10</strain>
    </source>
</reference>
<dbReference type="InterPro" id="IPR036890">
    <property type="entry name" value="HATPase_C_sf"/>
</dbReference>
<dbReference type="InterPro" id="IPR003660">
    <property type="entry name" value="HAMP_dom"/>
</dbReference>
<feature type="transmembrane region" description="Helical" evidence="7">
    <location>
        <begin position="157"/>
        <end position="178"/>
    </location>
</feature>
<evidence type="ECO:0000256" key="1">
    <source>
        <dbReference type="ARBA" id="ARBA00000085"/>
    </source>
</evidence>
<proteinExistence type="predicted"/>
<dbReference type="Proteomes" id="UP001302274">
    <property type="component" value="Unassembled WGS sequence"/>
</dbReference>
<keyword evidence="11" id="KW-1185">Reference proteome</keyword>
<dbReference type="SMART" id="SM00388">
    <property type="entry name" value="HisKA"/>
    <property type="match status" value="1"/>
</dbReference>
<dbReference type="PRINTS" id="PR00344">
    <property type="entry name" value="BCTRLSENSOR"/>
</dbReference>
<evidence type="ECO:0000256" key="6">
    <source>
        <dbReference type="ARBA" id="ARBA00022777"/>
    </source>
</evidence>
<dbReference type="SUPFAM" id="SSF47384">
    <property type="entry name" value="Homodimeric domain of signal transducing histidine kinase"/>
    <property type="match status" value="1"/>
</dbReference>
<keyword evidence="7" id="KW-0472">Membrane</keyword>
<evidence type="ECO:0000256" key="7">
    <source>
        <dbReference type="SAM" id="Phobius"/>
    </source>
</evidence>
<evidence type="ECO:0000259" key="9">
    <source>
        <dbReference type="PROSITE" id="PS50885"/>
    </source>
</evidence>
<organism evidence="10 11">
    <name type="scientific">Bacteriovorax antarcticus</name>
    <dbReference type="NCBI Taxonomy" id="3088717"/>
    <lineage>
        <taxon>Bacteria</taxon>
        <taxon>Pseudomonadati</taxon>
        <taxon>Bdellovibrionota</taxon>
        <taxon>Bacteriovoracia</taxon>
        <taxon>Bacteriovoracales</taxon>
        <taxon>Bacteriovoracaceae</taxon>
        <taxon>Bacteriovorax</taxon>
    </lineage>
</organism>
<dbReference type="SUPFAM" id="SSF55874">
    <property type="entry name" value="ATPase domain of HSP90 chaperone/DNA topoisomerase II/histidine kinase"/>
    <property type="match status" value="1"/>
</dbReference>
<dbReference type="Pfam" id="PF00512">
    <property type="entry name" value="HisKA"/>
    <property type="match status" value="1"/>
</dbReference>
<dbReference type="SMART" id="SM00387">
    <property type="entry name" value="HATPase_c"/>
    <property type="match status" value="1"/>
</dbReference>
<accession>A0ABU5W225</accession>
<dbReference type="InterPro" id="IPR036097">
    <property type="entry name" value="HisK_dim/P_sf"/>
</dbReference>
<dbReference type="CDD" id="cd00082">
    <property type="entry name" value="HisKA"/>
    <property type="match status" value="1"/>
</dbReference>
<keyword evidence="4" id="KW-0597">Phosphoprotein</keyword>
<dbReference type="Gene3D" id="6.10.340.10">
    <property type="match status" value="1"/>
</dbReference>
<dbReference type="EMBL" id="JAYGJQ010000002">
    <property type="protein sequence ID" value="MEA9357870.1"/>
    <property type="molecule type" value="Genomic_DNA"/>
</dbReference>
<dbReference type="InterPro" id="IPR004358">
    <property type="entry name" value="Sig_transdc_His_kin-like_C"/>
</dbReference>
<dbReference type="PROSITE" id="PS50885">
    <property type="entry name" value="HAMP"/>
    <property type="match status" value="1"/>
</dbReference>
<dbReference type="InterPro" id="IPR003594">
    <property type="entry name" value="HATPase_dom"/>
</dbReference>
<keyword evidence="10" id="KW-0067">ATP-binding</keyword>
<dbReference type="PANTHER" id="PTHR45339">
    <property type="entry name" value="HYBRID SIGNAL TRANSDUCTION HISTIDINE KINASE J"/>
    <property type="match status" value="1"/>
</dbReference>
<dbReference type="InterPro" id="IPR005467">
    <property type="entry name" value="His_kinase_dom"/>
</dbReference>
<feature type="domain" description="HAMP" evidence="9">
    <location>
        <begin position="182"/>
        <end position="234"/>
    </location>
</feature>
<dbReference type="CDD" id="cd16922">
    <property type="entry name" value="HATPase_EvgS-ArcB-TorS-like"/>
    <property type="match status" value="1"/>
</dbReference>
<evidence type="ECO:0000259" key="8">
    <source>
        <dbReference type="PROSITE" id="PS50109"/>
    </source>
</evidence>
<feature type="domain" description="Histidine kinase" evidence="8">
    <location>
        <begin position="256"/>
        <end position="478"/>
    </location>
</feature>
<evidence type="ECO:0000313" key="11">
    <source>
        <dbReference type="Proteomes" id="UP001302274"/>
    </source>
</evidence>
<name>A0ABU5W225_9BACT</name>
<protein>
    <recommendedName>
        <fullName evidence="3">histidine kinase</fullName>
        <ecNumber evidence="3">2.7.13.3</ecNumber>
    </recommendedName>
</protein>
<dbReference type="RefSeq" id="WP_323578050.1">
    <property type="nucleotide sequence ID" value="NZ_JAYGJQ010000002.1"/>
</dbReference>
<dbReference type="PANTHER" id="PTHR45339:SF5">
    <property type="entry name" value="HISTIDINE KINASE"/>
    <property type="match status" value="1"/>
</dbReference>
<dbReference type="Pfam" id="PF02518">
    <property type="entry name" value="HATPase_c"/>
    <property type="match status" value="1"/>
</dbReference>
<evidence type="ECO:0000313" key="10">
    <source>
        <dbReference type="EMBL" id="MEA9357870.1"/>
    </source>
</evidence>
<feature type="transmembrane region" description="Helical" evidence="7">
    <location>
        <begin position="17"/>
        <end position="41"/>
    </location>
</feature>
<sequence length="483" mass="54468">MTKDKSYFDRFSITQEITIAVVAVIFLMISVLGVIVAKALIKNNEEKIAWQKKTNLQIATSLLADPIWTVDTNNIKNAASTFVKDDNQIIAVRVLDEYGDILVENRDSSMPTGNFKDLLKVKNRFLDTGAIRRNNEKIGTVEFIYSTQKFNDELSWLIIKLGISFLVVGLSFGALILWRMKKTITEPVNRIVETSKKIAEGNYQFQVPEENVIEFQLIAEASSAAVRAINERDLELKRQIAKAEQATKAKSNFVSTMSHEIRTPLNAIIGLTELTLDSDLSGEQRDNLETAKLSADSLLSIINDILDFSKIEAGKLELEMVDFDLIALLEECEKILALSAKKKNLNFRFHYRTEDNYFFRGDPHRLKQILLNIINNAIKFTSEQGEVNVHLSVIHRENGFALIRFEIQDTGIGIDKTKRDNLFEAFSQEDQSTTRKFGGTGLGLSISKKLIDLMGGTIGVESEVDVGSTFWFQLRLAIGDKKR</sequence>
<evidence type="ECO:0000256" key="5">
    <source>
        <dbReference type="ARBA" id="ARBA00022679"/>
    </source>
</evidence>